<dbReference type="KEGG" id="sgn:SGRA_0744"/>
<dbReference type="HOGENOM" id="CLU_1616704_0_0_10"/>
<sequence>MQKMLLHQEGFQGTTGPIIPKKKEKLRFEDFLNFFPPVELPLSISSDTEKLISEAHEPLNAAWMYEFVLEYGEELDEFTEFMPCFCLAQSEKFLGLVYWQASLEGSAYFLATFSLAGHIIDHKILAGTLYLEDGIKQMVCTVAKDWSIQRVEGHIDAQGQLLKENTTQSKRLQITLDGEILEDV</sequence>
<name>H6L1E2_SAPGL</name>
<protein>
    <submittedName>
        <fullName evidence="1">Uncharacterized protein</fullName>
    </submittedName>
</protein>
<evidence type="ECO:0000313" key="1">
    <source>
        <dbReference type="EMBL" id="AFC23483.1"/>
    </source>
</evidence>
<keyword evidence="2" id="KW-1185">Reference proteome</keyword>
<gene>
    <name evidence="1" type="ordered locus">SGRA_0744</name>
</gene>
<dbReference type="AlphaFoldDB" id="H6L1E2"/>
<dbReference type="Proteomes" id="UP000007519">
    <property type="component" value="Chromosome"/>
</dbReference>
<reference evidence="1 2" key="1">
    <citation type="journal article" date="2012" name="Stand. Genomic Sci.">
        <title>Complete genome sequencing and analysis of Saprospira grandis str. Lewin, a predatory marine bacterium.</title>
        <authorList>
            <person name="Saw J.H."/>
            <person name="Yuryev A."/>
            <person name="Kanbe M."/>
            <person name="Hou S."/>
            <person name="Young A.G."/>
            <person name="Aizawa S."/>
            <person name="Alam M."/>
        </authorList>
    </citation>
    <scope>NUCLEOTIDE SEQUENCE [LARGE SCALE GENOMIC DNA]</scope>
    <source>
        <strain evidence="1 2">Lewin</strain>
    </source>
</reference>
<organism evidence="1 2">
    <name type="scientific">Saprospira grandis (strain Lewin)</name>
    <dbReference type="NCBI Taxonomy" id="984262"/>
    <lineage>
        <taxon>Bacteria</taxon>
        <taxon>Pseudomonadati</taxon>
        <taxon>Bacteroidota</taxon>
        <taxon>Saprospiria</taxon>
        <taxon>Saprospirales</taxon>
        <taxon>Saprospiraceae</taxon>
        <taxon>Saprospira</taxon>
    </lineage>
</organism>
<dbReference type="EMBL" id="CP002831">
    <property type="protein sequence ID" value="AFC23483.1"/>
    <property type="molecule type" value="Genomic_DNA"/>
</dbReference>
<evidence type="ECO:0000313" key="2">
    <source>
        <dbReference type="Proteomes" id="UP000007519"/>
    </source>
</evidence>
<proteinExistence type="predicted"/>
<accession>H6L1E2</accession>
<dbReference type="OrthoDB" id="1491260at2"/>